<dbReference type="AlphaFoldDB" id="A0A1I0RDS1"/>
<dbReference type="Proteomes" id="UP000199701">
    <property type="component" value="Unassembled WGS sequence"/>
</dbReference>
<name>A0A1I0RDS1_9FIRM</name>
<gene>
    <name evidence="1" type="ORF">SAMN05421659_11480</name>
</gene>
<dbReference type="EMBL" id="FOJI01000014">
    <property type="protein sequence ID" value="SEW39012.1"/>
    <property type="molecule type" value="Genomic_DNA"/>
</dbReference>
<proteinExistence type="predicted"/>
<organism evidence="1 2">
    <name type="scientific">[Clostridium] fimetarium</name>
    <dbReference type="NCBI Taxonomy" id="99656"/>
    <lineage>
        <taxon>Bacteria</taxon>
        <taxon>Bacillati</taxon>
        <taxon>Bacillota</taxon>
        <taxon>Clostridia</taxon>
        <taxon>Lachnospirales</taxon>
        <taxon>Lachnospiraceae</taxon>
    </lineage>
</organism>
<keyword evidence="2" id="KW-1185">Reference proteome</keyword>
<protein>
    <submittedName>
        <fullName evidence="1">Uncharacterized protein</fullName>
    </submittedName>
</protein>
<accession>A0A1I0RDS1</accession>
<evidence type="ECO:0000313" key="1">
    <source>
        <dbReference type="EMBL" id="SEW39012.1"/>
    </source>
</evidence>
<sequence>MSTQEVVSVKAARRSHLLGEFLKESKALRSEEVVIDRATLNINELLADHYENAKMSTGTALCSVSELVDKKDMVARGFEVVKVEGDMKDGFKNTTFYFIKADSDYVYAECYFSNYIRCCRLIISKSIFEKLGLRKLNAICLKVGTGDGTRCVTYVTLNSKPFKLHNAFSVSVGEEVDHKQISLNLITNESLRAASTALNQKNKIYANHVSMMKNGHFGFVIKENPKILSDADIKELQDPNGKNYTIKIGSRNELFLSKEFTTELEGLQEQRAYEEKYYGEFAYNPINDMRGRFELKFQQLIMQSISERKVIDTILEEYKNNAYSVQRYNLMPLYEKYHMDYNKGKSAANKEFLSL</sequence>
<reference evidence="1 2" key="1">
    <citation type="submission" date="2016-10" db="EMBL/GenBank/DDBJ databases">
        <authorList>
            <person name="de Groot N.N."/>
        </authorList>
    </citation>
    <scope>NUCLEOTIDE SEQUENCE [LARGE SCALE GENOMIC DNA]</scope>
    <source>
        <strain evidence="1 2">DSM 9179</strain>
    </source>
</reference>
<evidence type="ECO:0000313" key="2">
    <source>
        <dbReference type="Proteomes" id="UP000199701"/>
    </source>
</evidence>
<dbReference type="RefSeq" id="WP_092455956.1">
    <property type="nucleotide sequence ID" value="NZ_FOJI01000014.1"/>
</dbReference>